<dbReference type="InterPro" id="IPR050491">
    <property type="entry name" value="AmpC-like"/>
</dbReference>
<keyword evidence="1" id="KW-1133">Transmembrane helix</keyword>
<dbReference type="PANTHER" id="PTHR46825:SF9">
    <property type="entry name" value="BETA-LACTAMASE-RELATED DOMAIN-CONTAINING PROTEIN"/>
    <property type="match status" value="1"/>
</dbReference>
<feature type="chain" id="PRO_5016157218" evidence="2">
    <location>
        <begin position="26"/>
        <end position="486"/>
    </location>
</feature>
<sequence>MYKQFFLFIGAVMLLFLHFPSSGFALSDETDEFMYHAMETYHIPGASLAIVRDGELDYINTWGEMSDGRAVTPASSFIIGSISKPITSFGIMQLIDSGDLFLDEPVDTYLPSFEYASPNDQLITIRHLLEHTSGITAHQSFSITDQETFTGDSAIREAAGQLNGLELAAAPGETYDYASANYLLLGAVIEEVTGQPFADYMAEQIFTPLGMTQTSANYEEALNAGYVPGYESWLGQPVKSSGLYDHSGAPYGYMTASAEDLAKLLGFLVNGGDLLSDEMHEIYTSAPEEGGRYGFGWRFTNPFDDQHYAWHTGASPDYRSEIFFDPSQNSGAVLLINKNHQLEAEAYLSMMEGIRHIMNGDEPPTLPAVSYVTQWTIAAALLGSLVAGTVSLILIYRKIIINRTLWAVTGGLGMAIGAGLIPLFSLMLGTPWRTIRLFTPDVAFFVQGVTAVLVVWGVLTILILTVKRKKTAATKEMLSGDGTRLA</sequence>
<dbReference type="Pfam" id="PF00144">
    <property type="entry name" value="Beta-lactamase"/>
    <property type="match status" value="1"/>
</dbReference>
<evidence type="ECO:0000259" key="3">
    <source>
        <dbReference type="Pfam" id="PF00144"/>
    </source>
</evidence>
<proteinExistence type="predicted"/>
<dbReference type="Proteomes" id="UP000248066">
    <property type="component" value="Unassembled WGS sequence"/>
</dbReference>
<dbReference type="PANTHER" id="PTHR46825">
    <property type="entry name" value="D-ALANYL-D-ALANINE-CARBOXYPEPTIDASE/ENDOPEPTIDASE AMPH"/>
    <property type="match status" value="1"/>
</dbReference>
<keyword evidence="2" id="KW-0732">Signal</keyword>
<feature type="transmembrane region" description="Helical" evidence="1">
    <location>
        <begin position="444"/>
        <end position="466"/>
    </location>
</feature>
<keyword evidence="1" id="KW-0472">Membrane</keyword>
<reference evidence="4 5" key="1">
    <citation type="submission" date="2017-10" db="EMBL/GenBank/DDBJ databases">
        <title>Bacillus sp. nov., a halophilic bacterium isolated from a Yangshapao Lake.</title>
        <authorList>
            <person name="Wang H."/>
        </authorList>
    </citation>
    <scope>NUCLEOTIDE SEQUENCE [LARGE SCALE GENOMIC DNA]</scope>
    <source>
        <strain evidence="4 5">YSP-3</strain>
    </source>
</reference>
<comment type="caution">
    <text evidence="4">The sequence shown here is derived from an EMBL/GenBank/DDBJ whole genome shotgun (WGS) entry which is preliminary data.</text>
</comment>
<dbReference type="InterPro" id="IPR001466">
    <property type="entry name" value="Beta-lactam-related"/>
</dbReference>
<feature type="domain" description="Beta-lactamase-related" evidence="3">
    <location>
        <begin position="33"/>
        <end position="344"/>
    </location>
</feature>
<name>A0A2W0HHY1_9BACI</name>
<dbReference type="EMBL" id="PDOF01000002">
    <property type="protein sequence ID" value="PYZ96409.1"/>
    <property type="molecule type" value="Genomic_DNA"/>
</dbReference>
<dbReference type="InterPro" id="IPR012338">
    <property type="entry name" value="Beta-lactam/transpept-like"/>
</dbReference>
<keyword evidence="1" id="KW-0812">Transmembrane</keyword>
<evidence type="ECO:0000256" key="2">
    <source>
        <dbReference type="SAM" id="SignalP"/>
    </source>
</evidence>
<evidence type="ECO:0000313" key="4">
    <source>
        <dbReference type="EMBL" id="PYZ96409.1"/>
    </source>
</evidence>
<evidence type="ECO:0000256" key="1">
    <source>
        <dbReference type="SAM" id="Phobius"/>
    </source>
</evidence>
<dbReference type="Gene3D" id="3.40.710.10">
    <property type="entry name" value="DD-peptidase/beta-lactamase superfamily"/>
    <property type="match status" value="1"/>
</dbReference>
<dbReference type="OrthoDB" id="846150at2"/>
<feature type="transmembrane region" description="Helical" evidence="1">
    <location>
        <begin position="375"/>
        <end position="396"/>
    </location>
</feature>
<protein>
    <submittedName>
        <fullName evidence="4">Penicillin-binding protein</fullName>
    </submittedName>
</protein>
<gene>
    <name evidence="4" type="ORF">CR205_11840</name>
</gene>
<evidence type="ECO:0000313" key="5">
    <source>
        <dbReference type="Proteomes" id="UP000248066"/>
    </source>
</evidence>
<dbReference type="SUPFAM" id="SSF56601">
    <property type="entry name" value="beta-lactamase/transpeptidase-like"/>
    <property type="match status" value="1"/>
</dbReference>
<feature type="transmembrane region" description="Helical" evidence="1">
    <location>
        <begin position="405"/>
        <end position="424"/>
    </location>
</feature>
<accession>A0A2W0HHY1</accession>
<dbReference type="AlphaFoldDB" id="A0A2W0HHY1"/>
<dbReference type="RefSeq" id="WP_110520069.1">
    <property type="nucleotide sequence ID" value="NZ_PDOF01000002.1"/>
</dbReference>
<feature type="signal peptide" evidence="2">
    <location>
        <begin position="1"/>
        <end position="25"/>
    </location>
</feature>
<keyword evidence="5" id="KW-1185">Reference proteome</keyword>
<organism evidence="4 5">
    <name type="scientific">Alteribacter lacisalsi</name>
    <dbReference type="NCBI Taxonomy" id="2045244"/>
    <lineage>
        <taxon>Bacteria</taxon>
        <taxon>Bacillati</taxon>
        <taxon>Bacillota</taxon>
        <taxon>Bacilli</taxon>
        <taxon>Bacillales</taxon>
        <taxon>Bacillaceae</taxon>
        <taxon>Alteribacter</taxon>
    </lineage>
</organism>